<dbReference type="InterPro" id="IPR038391">
    <property type="entry name" value="Fucose_iso_dom1_sf"/>
</dbReference>
<dbReference type="OrthoDB" id="9760430at2"/>
<dbReference type="GO" id="GO:0008736">
    <property type="term" value="F:L-fucose isomerase activity"/>
    <property type="evidence" value="ECO:0007669"/>
    <property type="project" value="UniProtKB-EC"/>
</dbReference>
<name>A0A1U9NP24_9BACT</name>
<dbReference type="SUPFAM" id="SSF50443">
    <property type="entry name" value="FucI/AraA C-terminal domain-like"/>
    <property type="match status" value="1"/>
</dbReference>
<sequence length="569" mass="62241">MSEAKCLPTIGKSTPKVPTIGVFSPCDPRIDEDSRTRAKNIIKMVANTISGAVLLPDKTPAPVVYSDVLIDSEAQADIVAQQFREAGVDILICCPDTWAFPQLTGISLLQQFPANTPINITCGNSGPKPGVVYAHALNGAISQYGKMVSLNVGTWPDTGLDPQMTEQTAKNLIDWCYAAVTAVAVRGRRVVVFGHDSMGMETALAHVIPTRNTFGLEITRLDMKLLADMISKKAYDEKELKELRGWIDKHVGDRLELKDSADGERFNQSLAMYLVVRDIMSDLNAIGGGFMSQLEWGSDSRGLPLPVADCMESLFNSTFDHNGPKTAKPYATEADVQGLLTMLFTTYLSGGEPPLFMDLRKVWESWEIKKLADEIGLSGLPTDTDWIEKGLVDGNNSGSASFNWAGLPGTSVEDLMSGVQMPLADAGYFPGGGNSVTFMTPAGIDGIAARMAYSAVNGKFSMVWDEAKTTTVPEKLEKAMCNLTNWNWPHTFVVPKYASMVEYKQYAVANHFHMSWNLPVARMQHWMDLTGVLSVAPWAARPSFIEGVDRPQPLIHLINGGENSYKQML</sequence>
<protein>
    <submittedName>
        <fullName evidence="9">L-fucose isomerase</fullName>
        <ecNumber evidence="9">5.3.1.25</ecNumber>
    </submittedName>
</protein>
<dbReference type="RefSeq" id="WP_146662915.1">
    <property type="nucleotide sequence ID" value="NZ_CP019791.1"/>
</dbReference>
<feature type="domain" description="L-fucose isomerase N-terminal-1" evidence="7">
    <location>
        <begin position="18"/>
        <end position="187"/>
    </location>
</feature>
<dbReference type="InterPro" id="IPR038392">
    <property type="entry name" value="Fucose_isomerase_dom2_sf"/>
</dbReference>
<evidence type="ECO:0000256" key="1">
    <source>
        <dbReference type="ARBA" id="ARBA00022490"/>
    </source>
</evidence>
<dbReference type="EMBL" id="CP019791">
    <property type="protein sequence ID" value="AQT69266.1"/>
    <property type="molecule type" value="Genomic_DNA"/>
</dbReference>
<dbReference type="EC" id="5.3.1.25" evidence="9"/>
<keyword evidence="6" id="KW-0119">Carbohydrate metabolism</keyword>
<keyword evidence="3" id="KW-0464">Manganese</keyword>
<evidence type="ECO:0000256" key="4">
    <source>
        <dbReference type="ARBA" id="ARBA00023235"/>
    </source>
</evidence>
<dbReference type="PANTHER" id="PTHR37840">
    <property type="entry name" value="L-FUCOSE ISOMERASE"/>
    <property type="match status" value="1"/>
</dbReference>
<evidence type="ECO:0000256" key="5">
    <source>
        <dbReference type="ARBA" id="ARBA00023253"/>
    </source>
</evidence>
<dbReference type="KEGG" id="alus:STSP2_02455"/>
<dbReference type="Pfam" id="PF07881">
    <property type="entry name" value="Fucose_iso_N1"/>
    <property type="match status" value="1"/>
</dbReference>
<evidence type="ECO:0000259" key="8">
    <source>
        <dbReference type="Pfam" id="PF07882"/>
    </source>
</evidence>
<dbReference type="Gene3D" id="3.40.275.10">
    <property type="entry name" value="L-fucose Isomerase, Chain A, domain 2"/>
    <property type="match status" value="1"/>
</dbReference>
<evidence type="ECO:0000256" key="2">
    <source>
        <dbReference type="ARBA" id="ARBA00022723"/>
    </source>
</evidence>
<dbReference type="GO" id="GO:0005737">
    <property type="term" value="C:cytoplasm"/>
    <property type="evidence" value="ECO:0007669"/>
    <property type="project" value="InterPro"/>
</dbReference>
<dbReference type="GO" id="GO:0042355">
    <property type="term" value="P:L-fucose catabolic process"/>
    <property type="evidence" value="ECO:0007669"/>
    <property type="project" value="TreeGrafter"/>
</dbReference>
<proteinExistence type="predicted"/>
<evidence type="ECO:0000313" key="10">
    <source>
        <dbReference type="Proteomes" id="UP000189674"/>
    </source>
</evidence>
<dbReference type="SUPFAM" id="SSF53743">
    <property type="entry name" value="FucI/AraA N-terminal and middle domains"/>
    <property type="match status" value="1"/>
</dbReference>
<dbReference type="InterPro" id="IPR012889">
    <property type="entry name" value="Fucose_isomerase_N2"/>
</dbReference>
<dbReference type="InterPro" id="IPR004216">
    <property type="entry name" value="Fuc/Ara_isomerase_C"/>
</dbReference>
<dbReference type="PANTHER" id="PTHR37840:SF1">
    <property type="entry name" value="L-FUCOSE ISOMERASE"/>
    <property type="match status" value="1"/>
</dbReference>
<dbReference type="InterPro" id="IPR009015">
    <property type="entry name" value="Fucose_isomerase_N/cen_sf"/>
</dbReference>
<keyword evidence="1" id="KW-0963">Cytoplasm</keyword>
<evidence type="ECO:0000313" key="9">
    <source>
        <dbReference type="EMBL" id="AQT69266.1"/>
    </source>
</evidence>
<evidence type="ECO:0000256" key="6">
    <source>
        <dbReference type="ARBA" id="ARBA00023277"/>
    </source>
</evidence>
<gene>
    <name evidence="9" type="primary">fucI</name>
    <name evidence="9" type="ORF">STSP2_02455</name>
</gene>
<feature type="domain" description="L-fucose isomerase N-terminal-2" evidence="8">
    <location>
        <begin position="192"/>
        <end position="349"/>
    </location>
</feature>
<keyword evidence="2" id="KW-0479">Metal-binding</keyword>
<dbReference type="Gene3D" id="3.40.50.1070">
    <property type="match status" value="1"/>
</dbReference>
<keyword evidence="10" id="KW-1185">Reference proteome</keyword>
<dbReference type="InterPro" id="IPR012888">
    <property type="entry name" value="Fucose_iso_N1"/>
</dbReference>
<dbReference type="Pfam" id="PF07882">
    <property type="entry name" value="Fucose_iso_N2"/>
    <property type="match status" value="1"/>
</dbReference>
<dbReference type="GO" id="GO:0008790">
    <property type="term" value="F:arabinose isomerase activity"/>
    <property type="evidence" value="ECO:0007669"/>
    <property type="project" value="TreeGrafter"/>
</dbReference>
<accession>A0A1U9NP24</accession>
<keyword evidence="5" id="KW-0294">Fucose metabolism</keyword>
<keyword evidence="4 9" id="KW-0413">Isomerase</keyword>
<dbReference type="STRING" id="1936003.STSP2_02455"/>
<dbReference type="InterPro" id="IPR005763">
    <property type="entry name" value="Fucose_isomerase"/>
</dbReference>
<reference evidence="10" key="1">
    <citation type="submission" date="2017-02" db="EMBL/GenBank/DDBJ databases">
        <title>Comparative genomics and description of representatives of a novel lineage of planctomycetes thriving in anoxic sediments.</title>
        <authorList>
            <person name="Spring S."/>
            <person name="Bunk B."/>
            <person name="Sproer C."/>
        </authorList>
    </citation>
    <scope>NUCLEOTIDE SEQUENCE [LARGE SCALE GENOMIC DNA]</scope>
    <source>
        <strain evidence="10">ST-NAGAB-D1</strain>
    </source>
</reference>
<organism evidence="9 10">
    <name type="scientific">Anaerohalosphaera lusitana</name>
    <dbReference type="NCBI Taxonomy" id="1936003"/>
    <lineage>
        <taxon>Bacteria</taxon>
        <taxon>Pseudomonadati</taxon>
        <taxon>Planctomycetota</taxon>
        <taxon>Phycisphaerae</taxon>
        <taxon>Sedimentisphaerales</taxon>
        <taxon>Anaerohalosphaeraceae</taxon>
        <taxon>Anaerohalosphaera</taxon>
    </lineage>
</organism>
<dbReference type="AlphaFoldDB" id="A0A1U9NP24"/>
<dbReference type="GO" id="GO:0019571">
    <property type="term" value="P:D-arabinose catabolic process"/>
    <property type="evidence" value="ECO:0007669"/>
    <property type="project" value="TreeGrafter"/>
</dbReference>
<evidence type="ECO:0000256" key="3">
    <source>
        <dbReference type="ARBA" id="ARBA00023211"/>
    </source>
</evidence>
<dbReference type="InterPro" id="IPR038393">
    <property type="entry name" value="Fuc_iso_dom3_sf"/>
</dbReference>
<dbReference type="Gene3D" id="3.20.14.10">
    <property type="entry name" value="L-fucose/L-arabinose isomerase, C-terminal"/>
    <property type="match status" value="1"/>
</dbReference>
<dbReference type="GO" id="GO:0030145">
    <property type="term" value="F:manganese ion binding"/>
    <property type="evidence" value="ECO:0007669"/>
    <property type="project" value="InterPro"/>
</dbReference>
<dbReference type="Proteomes" id="UP000189674">
    <property type="component" value="Chromosome"/>
</dbReference>
<evidence type="ECO:0000259" key="7">
    <source>
        <dbReference type="Pfam" id="PF07881"/>
    </source>
</evidence>